<dbReference type="EMBL" id="JAKGTH010000006">
    <property type="protein sequence ID" value="MCF4100338.1"/>
    <property type="molecule type" value="Genomic_DNA"/>
</dbReference>
<evidence type="ECO:0000256" key="1">
    <source>
        <dbReference type="ARBA" id="ARBA00022490"/>
    </source>
</evidence>
<organism evidence="12 13">
    <name type="scientific">Gillisia lutea</name>
    <dbReference type="NCBI Taxonomy" id="2909668"/>
    <lineage>
        <taxon>Bacteria</taxon>
        <taxon>Pseudomonadati</taxon>
        <taxon>Bacteroidota</taxon>
        <taxon>Flavobacteriia</taxon>
        <taxon>Flavobacteriales</taxon>
        <taxon>Flavobacteriaceae</taxon>
        <taxon>Gillisia</taxon>
    </lineage>
</organism>
<proteinExistence type="inferred from homology"/>
<comment type="caution">
    <text evidence="12">The sequence shown here is derived from an EMBL/GenBank/DDBJ whole genome shotgun (WGS) entry which is preliminary data.</text>
</comment>
<dbReference type="Gene3D" id="3.30.2060.10">
    <property type="entry name" value="Penicillin-binding protein 1b domain"/>
    <property type="match status" value="1"/>
</dbReference>
<comment type="subcellular location">
    <subcellularLocation>
        <location evidence="9">Cytoplasm</location>
    </subcellularLocation>
</comment>
<dbReference type="SMART" id="SM00490">
    <property type="entry name" value="HELICc"/>
    <property type="match status" value="1"/>
</dbReference>
<evidence type="ECO:0000313" key="13">
    <source>
        <dbReference type="Proteomes" id="UP001179363"/>
    </source>
</evidence>
<dbReference type="Proteomes" id="UP001179363">
    <property type="component" value="Unassembled WGS sequence"/>
</dbReference>
<dbReference type="Gene3D" id="3.90.1150.50">
    <property type="entry name" value="Transcription-repair-coupling factor, D7 domain"/>
    <property type="match status" value="1"/>
</dbReference>
<evidence type="ECO:0000256" key="3">
    <source>
        <dbReference type="ARBA" id="ARBA00022763"/>
    </source>
</evidence>
<evidence type="ECO:0000259" key="11">
    <source>
        <dbReference type="PROSITE" id="PS51194"/>
    </source>
</evidence>
<dbReference type="InterPro" id="IPR005118">
    <property type="entry name" value="TRCF_C"/>
</dbReference>
<keyword evidence="5" id="KW-0347">Helicase</keyword>
<dbReference type="PROSITE" id="PS51194">
    <property type="entry name" value="HELICASE_CTER"/>
    <property type="match status" value="1"/>
</dbReference>
<comment type="function">
    <text evidence="9">Couples transcription and DNA repair by recognizing RNA polymerase (RNAP) stalled at DNA lesions. Mediates ATP-dependent release of RNAP and its truncated transcript from the DNA, and recruitment of nucleotide excision repair machinery to the damaged site.</text>
</comment>
<dbReference type="SUPFAM" id="SSF143517">
    <property type="entry name" value="TRCF domain-like"/>
    <property type="match status" value="1"/>
</dbReference>
<gene>
    <name evidence="9 12" type="primary">mfd</name>
    <name evidence="12" type="ORF">L1I30_01545</name>
</gene>
<dbReference type="InterPro" id="IPR011545">
    <property type="entry name" value="DEAD/DEAH_box_helicase_dom"/>
</dbReference>
<name>A0ABS9EG04_9FLAO</name>
<dbReference type="SMART" id="SM00982">
    <property type="entry name" value="TRCF"/>
    <property type="match status" value="1"/>
</dbReference>
<feature type="domain" description="Helicase C-terminal" evidence="11">
    <location>
        <begin position="758"/>
        <end position="924"/>
    </location>
</feature>
<keyword evidence="2 9" id="KW-0547">Nucleotide-binding</keyword>
<dbReference type="Pfam" id="PF17757">
    <property type="entry name" value="UvrB_inter"/>
    <property type="match status" value="1"/>
</dbReference>
<keyword evidence="4 9" id="KW-0378">Hydrolase</keyword>
<feature type="domain" description="Helicase ATP-binding" evidence="10">
    <location>
        <begin position="588"/>
        <end position="749"/>
    </location>
</feature>
<dbReference type="InterPro" id="IPR003711">
    <property type="entry name" value="CarD-like/TRCF_RID"/>
</dbReference>
<keyword evidence="1 9" id="KW-0963">Cytoplasm</keyword>
<dbReference type="SMART" id="SM01058">
    <property type="entry name" value="CarD_TRCF"/>
    <property type="match status" value="1"/>
</dbReference>
<dbReference type="Pfam" id="PF03461">
    <property type="entry name" value="TRCF"/>
    <property type="match status" value="1"/>
</dbReference>
<dbReference type="SMART" id="SM00487">
    <property type="entry name" value="DEXDc"/>
    <property type="match status" value="1"/>
</dbReference>
<dbReference type="Gene3D" id="3.40.50.11180">
    <property type="match status" value="1"/>
</dbReference>
<dbReference type="NCBIfam" id="TIGR00580">
    <property type="entry name" value="mfd"/>
    <property type="match status" value="1"/>
</dbReference>
<dbReference type="InterPro" id="IPR047112">
    <property type="entry name" value="RecG/Mfd"/>
</dbReference>
<evidence type="ECO:0000256" key="5">
    <source>
        <dbReference type="ARBA" id="ARBA00022806"/>
    </source>
</evidence>
<protein>
    <recommendedName>
        <fullName evidence="9">Transcription-repair-coupling factor</fullName>
        <shortName evidence="9">TRCF</shortName>
        <ecNumber evidence="9">3.6.4.-</ecNumber>
    </recommendedName>
</protein>
<keyword evidence="3 9" id="KW-0227">DNA damage</keyword>
<dbReference type="HAMAP" id="MF_00969">
    <property type="entry name" value="TRCF"/>
    <property type="match status" value="1"/>
</dbReference>
<dbReference type="InterPro" id="IPR014001">
    <property type="entry name" value="Helicase_ATP-bd"/>
</dbReference>
<dbReference type="InterPro" id="IPR041471">
    <property type="entry name" value="UvrB_inter"/>
</dbReference>
<evidence type="ECO:0000256" key="8">
    <source>
        <dbReference type="ARBA" id="ARBA00023204"/>
    </source>
</evidence>
<evidence type="ECO:0000256" key="9">
    <source>
        <dbReference type="HAMAP-Rule" id="MF_00969"/>
    </source>
</evidence>
<dbReference type="PROSITE" id="PS51192">
    <property type="entry name" value="HELICASE_ATP_BIND_1"/>
    <property type="match status" value="1"/>
</dbReference>
<dbReference type="SUPFAM" id="SSF141259">
    <property type="entry name" value="CarD-like"/>
    <property type="match status" value="1"/>
</dbReference>
<dbReference type="Gene3D" id="2.40.10.170">
    <property type="match status" value="1"/>
</dbReference>
<keyword evidence="6 9" id="KW-0067">ATP-binding</keyword>
<comment type="similarity">
    <text evidence="9">In the N-terminal section; belongs to the UvrB family.</text>
</comment>
<dbReference type="InterPro" id="IPR037235">
    <property type="entry name" value="TRCF-like_C_D7"/>
</dbReference>
<dbReference type="PANTHER" id="PTHR47964">
    <property type="entry name" value="ATP-DEPENDENT DNA HELICASE HOMOLOG RECG, CHLOROPLASTIC"/>
    <property type="match status" value="1"/>
</dbReference>
<evidence type="ECO:0000256" key="4">
    <source>
        <dbReference type="ARBA" id="ARBA00022801"/>
    </source>
</evidence>
<dbReference type="InterPro" id="IPR001650">
    <property type="entry name" value="Helicase_C-like"/>
</dbReference>
<dbReference type="Pfam" id="PF02559">
    <property type="entry name" value="CarD_TRCF_RID"/>
    <property type="match status" value="1"/>
</dbReference>
<keyword evidence="13" id="KW-1185">Reference proteome</keyword>
<dbReference type="Pfam" id="PF00271">
    <property type="entry name" value="Helicase_C"/>
    <property type="match status" value="1"/>
</dbReference>
<sequence>MSKTTIAQNFAQSLEQQKLQSSISSSEENQARIHLKGLVGSSLSFVISNAFEASEKPFLLIFNDKEEAAYYLNDLEQLVGEKNVLFYPGSYRRPYQLEETDNANVLLRAEVLNRINSRKKPAVIVTYPDALFEKVVTRKELEKSTLKIAINDQLSIDFVNEVLFEYKFKRVDFVTEPGEFSVRGGIIDVFSFSNDEPYRIEFFGDEVDSIRSFDVETQLSTDKVKKISVMPNVENKRLDEVRESFLKYISSKTVVFVKNLELFSASLDTLFGKAKEAFGNLSEEIKHSTPEELFCTAELIKRQLLEYTVVELSNQAYLVPHELGSGAKRTEVTSISKEVIEFNTKPQPSFNKQFDLLIDNLIENQESGYKNYIFCVSDQAAKRFHDIFDDQDRKVDYQTVVLSMYQGFIDDTQKMACYTDHQIFERYHKFHLKNGYSKKQAITLKELTNLEVGDYVTHIDHGIGKFGGLQKIDVEGKKQEAIKLIYGERDILYLSIHSLHKISKFNGKDGKPPKIYKLGSNAWKNLKQKTKARVKHIAYNLIELYAKRRTQKGFAFGPDSYLQHELEASFIYEDTPDQSTATAAVKEDMENERPMDRLVCGDVGFGKTEVAIRAAFKAVDNGKQVAVLVPTTILAFQHHKTFSERLKDFPVTVDYLNRFRTAKERKETLENLEKGKVDIIIGTHQLVSKAVKFKDLGLLIVDEEQKFGVAVKDKLKTIKENVDTLTLTATPIPRTLQFSLMAARDLSTITTPPPNRYPIETNIIRFSEETIRDAVIYEIQRGGQVFFIHNRIENIKEVAGMIQRLVPDAKVGVGHGQMEGKKLEKLMLGFMNGEFDVLVSTTIIESGLDVTNANTIFINNANNFGLSDLHQMRGRVGRSNKKSFCYFITPPYSVMTDDARKRITALEQFSELGSGFNIAMKDLEIRGAGDLLGGEQSGFMNEIGFDTYQKILNEAIEELKENEFKDLYEESEDVTAKVFVKDTQIDTDFELLFPDDYINNISERLNLYTELNTLKTEEELQKFESALVDRFGELPIQAVDLLNSVRIKWIASAIGLEKIIMKQGKFVGYFISDQQSRFYQTNNFTKVLQYVQSHSQTCKMKEKQTRAGLRLLLTFEKITSIERALKVLEPLDFRVNVEEEAKV</sequence>
<evidence type="ECO:0000256" key="2">
    <source>
        <dbReference type="ARBA" id="ARBA00022741"/>
    </source>
</evidence>
<comment type="similarity">
    <text evidence="9">In the C-terminal section; belongs to the helicase family. RecG subfamily.</text>
</comment>
<dbReference type="PANTHER" id="PTHR47964:SF1">
    <property type="entry name" value="ATP-DEPENDENT DNA HELICASE HOMOLOG RECG, CHLOROPLASTIC"/>
    <property type="match status" value="1"/>
</dbReference>
<dbReference type="InterPro" id="IPR027417">
    <property type="entry name" value="P-loop_NTPase"/>
</dbReference>
<dbReference type="Pfam" id="PF00270">
    <property type="entry name" value="DEAD"/>
    <property type="match status" value="1"/>
</dbReference>
<evidence type="ECO:0000256" key="6">
    <source>
        <dbReference type="ARBA" id="ARBA00022840"/>
    </source>
</evidence>
<keyword evidence="7 9" id="KW-0238">DNA-binding</keyword>
<dbReference type="EC" id="3.6.4.-" evidence="9"/>
<dbReference type="CDD" id="cd17991">
    <property type="entry name" value="DEXHc_TRCF"/>
    <property type="match status" value="1"/>
</dbReference>
<evidence type="ECO:0000256" key="7">
    <source>
        <dbReference type="ARBA" id="ARBA00023125"/>
    </source>
</evidence>
<reference evidence="12" key="1">
    <citation type="submission" date="2022-01" db="EMBL/GenBank/DDBJ databases">
        <title>Gillisia lutea sp. nov., isolated from marine plastic residues from the Malvarosa beach (Valencia, Spain).</title>
        <authorList>
            <person name="Vidal-Verdu A."/>
            <person name="Molina-Menor E."/>
            <person name="Satari L."/>
            <person name="Pascual J."/>
            <person name="Pereto J."/>
            <person name="Porcar M."/>
        </authorList>
    </citation>
    <scope>NUCLEOTIDE SEQUENCE</scope>
    <source>
        <strain evidence="12">M10.2A</strain>
    </source>
</reference>
<dbReference type="InterPro" id="IPR036101">
    <property type="entry name" value="CarD-like/TRCF_RID_sf"/>
</dbReference>
<accession>A0ABS9EG04</accession>
<evidence type="ECO:0000259" key="10">
    <source>
        <dbReference type="PROSITE" id="PS51192"/>
    </source>
</evidence>
<dbReference type="RefSeq" id="WP_236132486.1">
    <property type="nucleotide sequence ID" value="NZ_JAKGTH010000006.1"/>
</dbReference>
<dbReference type="SUPFAM" id="SSF52540">
    <property type="entry name" value="P-loop containing nucleoside triphosphate hydrolases"/>
    <property type="match status" value="3"/>
</dbReference>
<dbReference type="Gene3D" id="3.40.50.300">
    <property type="entry name" value="P-loop containing nucleotide triphosphate hydrolases"/>
    <property type="match status" value="2"/>
</dbReference>
<dbReference type="InterPro" id="IPR004576">
    <property type="entry name" value="Mfd"/>
</dbReference>
<evidence type="ECO:0000313" key="12">
    <source>
        <dbReference type="EMBL" id="MCF4100338.1"/>
    </source>
</evidence>
<keyword evidence="8 9" id="KW-0234">DNA repair</keyword>